<sequence>MLAFVGTALAFTLPPLVARAPLAPHRAAAPASMGLFDGLKKAFDNVDYSDSPATYEQTNARASHILVDEEAQIVSIKAQLDAGELDFSEAAVKFSTCKTAERGGKLGKFTPGTMVPEIDEIVFSVEDTGQINLGNGADIYKAKYEVGEVHGPVKSKLGYHLVKIEKRVIADFDFRAKEGALPKANVWDDLKKD</sequence>
<dbReference type="Gene3D" id="3.10.50.40">
    <property type="match status" value="1"/>
</dbReference>
<name>A0A7S4MVF7_9EUKA</name>
<dbReference type="EC" id="5.2.1.8" evidence="2"/>
<evidence type="ECO:0000256" key="1">
    <source>
        <dbReference type="PROSITE-ProRule" id="PRU00278"/>
    </source>
</evidence>
<accession>A0A7S4MVF7</accession>
<reference evidence="4" key="1">
    <citation type="submission" date="2021-01" db="EMBL/GenBank/DDBJ databases">
        <authorList>
            <person name="Corre E."/>
            <person name="Pelletier E."/>
            <person name="Niang G."/>
            <person name="Scheremetjew M."/>
            <person name="Finn R."/>
            <person name="Kale V."/>
            <person name="Holt S."/>
            <person name="Cochrane G."/>
            <person name="Meng A."/>
            <person name="Brown T."/>
            <person name="Cohen L."/>
        </authorList>
    </citation>
    <scope>NUCLEOTIDE SEQUENCE</scope>
    <source>
        <strain evidence="4">UIO037</strain>
    </source>
</reference>
<dbReference type="GO" id="GO:0003755">
    <property type="term" value="F:peptidyl-prolyl cis-trans isomerase activity"/>
    <property type="evidence" value="ECO:0007669"/>
    <property type="project" value="UniProtKB-UniRule"/>
</dbReference>
<dbReference type="EMBL" id="HBKO01029744">
    <property type="protein sequence ID" value="CAE2243926.1"/>
    <property type="molecule type" value="Transcribed_RNA"/>
</dbReference>
<dbReference type="InterPro" id="IPR000297">
    <property type="entry name" value="PPIase_PpiC"/>
</dbReference>
<evidence type="ECO:0000256" key="2">
    <source>
        <dbReference type="RuleBase" id="RU363014"/>
    </source>
</evidence>
<dbReference type="InterPro" id="IPR046357">
    <property type="entry name" value="PPIase_dom_sf"/>
</dbReference>
<dbReference type="PROSITE" id="PS50198">
    <property type="entry name" value="PPIC_PPIASE_2"/>
    <property type="match status" value="1"/>
</dbReference>
<comment type="catalytic activity">
    <reaction evidence="2">
        <text>[protein]-peptidylproline (omega=180) = [protein]-peptidylproline (omega=0)</text>
        <dbReference type="Rhea" id="RHEA:16237"/>
        <dbReference type="Rhea" id="RHEA-COMP:10747"/>
        <dbReference type="Rhea" id="RHEA-COMP:10748"/>
        <dbReference type="ChEBI" id="CHEBI:83833"/>
        <dbReference type="ChEBI" id="CHEBI:83834"/>
        <dbReference type="EC" id="5.2.1.8"/>
    </reaction>
</comment>
<dbReference type="PROSITE" id="PS01096">
    <property type="entry name" value="PPIC_PPIASE_1"/>
    <property type="match status" value="1"/>
</dbReference>
<protein>
    <recommendedName>
        <fullName evidence="2">Peptidyl-prolyl cis-trans isomerase</fullName>
        <ecNumber evidence="2">5.2.1.8</ecNumber>
    </recommendedName>
</protein>
<feature type="signal peptide" evidence="2">
    <location>
        <begin position="1"/>
        <end position="18"/>
    </location>
</feature>
<dbReference type="InterPro" id="IPR050245">
    <property type="entry name" value="PrsA_foldase"/>
</dbReference>
<organism evidence="4">
    <name type="scientific">Prymnesium polylepis</name>
    <dbReference type="NCBI Taxonomy" id="72548"/>
    <lineage>
        <taxon>Eukaryota</taxon>
        <taxon>Haptista</taxon>
        <taxon>Haptophyta</taxon>
        <taxon>Prymnesiophyceae</taxon>
        <taxon>Prymnesiales</taxon>
        <taxon>Prymnesiaceae</taxon>
        <taxon>Prymnesium</taxon>
    </lineage>
</organism>
<feature type="chain" id="PRO_5031589483" description="Peptidyl-prolyl cis-trans isomerase" evidence="2">
    <location>
        <begin position="19"/>
        <end position="193"/>
    </location>
</feature>
<dbReference type="PANTHER" id="PTHR47245:SF2">
    <property type="entry name" value="PEPTIDYL-PROLYL CIS-TRANS ISOMERASE HP_0175-RELATED"/>
    <property type="match status" value="1"/>
</dbReference>
<feature type="domain" description="PpiC" evidence="3">
    <location>
        <begin position="57"/>
        <end position="166"/>
    </location>
</feature>
<proteinExistence type="predicted"/>
<keyword evidence="1 2" id="KW-0413">Isomerase</keyword>
<keyword evidence="2" id="KW-0732">Signal</keyword>
<dbReference type="SUPFAM" id="SSF54534">
    <property type="entry name" value="FKBP-like"/>
    <property type="match status" value="1"/>
</dbReference>
<dbReference type="PANTHER" id="PTHR47245">
    <property type="entry name" value="PEPTIDYLPROLYL ISOMERASE"/>
    <property type="match status" value="1"/>
</dbReference>
<evidence type="ECO:0000259" key="3">
    <source>
        <dbReference type="PROSITE" id="PS50198"/>
    </source>
</evidence>
<dbReference type="InterPro" id="IPR023058">
    <property type="entry name" value="PPIase_PpiC_CS"/>
</dbReference>
<gene>
    <name evidence="4" type="ORF">CPOL0286_LOCUS13523</name>
</gene>
<keyword evidence="1 2" id="KW-0697">Rotamase</keyword>
<dbReference type="AlphaFoldDB" id="A0A7S4MVF7"/>
<dbReference type="Pfam" id="PF00639">
    <property type="entry name" value="Rotamase"/>
    <property type="match status" value="1"/>
</dbReference>
<evidence type="ECO:0000313" key="4">
    <source>
        <dbReference type="EMBL" id="CAE2243926.1"/>
    </source>
</evidence>